<feature type="region of interest" description="Disordered" evidence="1">
    <location>
        <begin position="135"/>
        <end position="266"/>
    </location>
</feature>
<dbReference type="Proteomes" id="UP000325211">
    <property type="component" value="Chromosome"/>
</dbReference>
<keyword evidence="2" id="KW-0472">Membrane</keyword>
<feature type="region of interest" description="Disordered" evidence="1">
    <location>
        <begin position="73"/>
        <end position="106"/>
    </location>
</feature>
<dbReference type="AlphaFoldDB" id="A0A5P2CY81"/>
<dbReference type="EMBL" id="CP029190">
    <property type="protein sequence ID" value="QES47825.1"/>
    <property type="molecule type" value="Genomic_DNA"/>
</dbReference>
<organism evidence="3 4">
    <name type="scientific">Streptomyces venezuelae</name>
    <dbReference type="NCBI Taxonomy" id="54571"/>
    <lineage>
        <taxon>Bacteria</taxon>
        <taxon>Bacillati</taxon>
        <taxon>Actinomycetota</taxon>
        <taxon>Actinomycetes</taxon>
        <taxon>Kitasatosporales</taxon>
        <taxon>Streptomycetaceae</taxon>
        <taxon>Streptomyces</taxon>
    </lineage>
</organism>
<protein>
    <submittedName>
        <fullName evidence="3">Uncharacterized protein</fullName>
    </submittedName>
</protein>
<feature type="compositionally biased region" description="Pro residues" evidence="1">
    <location>
        <begin position="206"/>
        <end position="246"/>
    </location>
</feature>
<feature type="compositionally biased region" description="Basic and acidic residues" evidence="1">
    <location>
        <begin position="152"/>
        <end position="164"/>
    </location>
</feature>
<feature type="transmembrane region" description="Helical" evidence="2">
    <location>
        <begin position="12"/>
        <end position="31"/>
    </location>
</feature>
<evidence type="ECO:0000256" key="2">
    <source>
        <dbReference type="SAM" id="Phobius"/>
    </source>
</evidence>
<accession>A0A5P2CY81</accession>
<name>A0A5P2CY81_STRVZ</name>
<keyword evidence="2" id="KW-0812">Transmembrane</keyword>
<keyword evidence="2" id="KW-1133">Transmembrane helix</keyword>
<evidence type="ECO:0000313" key="3">
    <source>
        <dbReference type="EMBL" id="QES47825.1"/>
    </source>
</evidence>
<feature type="transmembrane region" description="Helical" evidence="2">
    <location>
        <begin position="37"/>
        <end position="58"/>
    </location>
</feature>
<gene>
    <name evidence="3" type="ORF">DEJ50_08390</name>
</gene>
<feature type="transmembrane region" description="Helical" evidence="2">
    <location>
        <begin position="111"/>
        <end position="131"/>
    </location>
</feature>
<evidence type="ECO:0000313" key="4">
    <source>
        <dbReference type="Proteomes" id="UP000325211"/>
    </source>
</evidence>
<dbReference type="PRINTS" id="PR01217">
    <property type="entry name" value="PRICHEXTENSN"/>
</dbReference>
<feature type="compositionally biased region" description="Low complexity" evidence="1">
    <location>
        <begin position="182"/>
        <end position="197"/>
    </location>
</feature>
<evidence type="ECO:0000256" key="1">
    <source>
        <dbReference type="SAM" id="MobiDB-lite"/>
    </source>
</evidence>
<dbReference type="RefSeq" id="WP_190344363.1">
    <property type="nucleotide sequence ID" value="NZ_CP029190.1"/>
</dbReference>
<reference evidence="3 4" key="1">
    <citation type="submission" date="2018-05" db="EMBL/GenBank/DDBJ databases">
        <title>Streptomyces venezuelae.</title>
        <authorList>
            <person name="Kim W."/>
            <person name="Lee N."/>
            <person name="Cho B.-K."/>
        </authorList>
    </citation>
    <scope>NUCLEOTIDE SEQUENCE [LARGE SCALE GENOMIC DNA]</scope>
    <source>
        <strain evidence="3 4">ATCC 21782</strain>
    </source>
</reference>
<proteinExistence type="predicted"/>
<sequence length="266" mass="26080">MGQKATEKKKLDLSVTQVAGTSLATVAAALLASKLGVYGTILGAGVVSVVATAGGPVIQHLFRRTGDQLREAAAPKGRQVPVPAEPGPPAVGEFSPATTHGSRNRGWKRSAVAAGLAFALAMGGIGAYEAFAGSPVSSDGRSVLPGGPVKSRAGEGDKGDKGDDGSGGGRQGREERSGNPETGTADTDGTDGTAGTDGTRRHSTGPTPPDPDPDPTPPTPAPTPTPTPTPPGPTPAPTPPPTPGPAAPGGDTGRGAGSERGLESTS</sequence>